<dbReference type="PANTHER" id="PTHR24220:SF86">
    <property type="entry name" value="ABC TRANSPORTER ABCH.1"/>
    <property type="match status" value="1"/>
</dbReference>
<dbReference type="CDD" id="cd03255">
    <property type="entry name" value="ABC_MJ0796_LolCDE_FtsE"/>
    <property type="match status" value="1"/>
</dbReference>
<evidence type="ECO:0000256" key="4">
    <source>
        <dbReference type="ARBA" id="ARBA00038388"/>
    </source>
</evidence>
<evidence type="ECO:0000313" key="6">
    <source>
        <dbReference type="EMBL" id="URA09725.1"/>
    </source>
</evidence>
<reference evidence="6" key="1">
    <citation type="submission" date="2021-04" db="EMBL/GenBank/DDBJ databases">
        <authorList>
            <person name="Postec A."/>
        </authorList>
    </citation>
    <scope>NUCLEOTIDE SEQUENCE</scope>
    <source>
        <strain evidence="6">F1F22</strain>
    </source>
</reference>
<dbReference type="Pfam" id="PF00005">
    <property type="entry name" value="ABC_tran"/>
    <property type="match status" value="1"/>
</dbReference>
<proteinExistence type="inferred from homology"/>
<dbReference type="SMART" id="SM00382">
    <property type="entry name" value="AAA"/>
    <property type="match status" value="1"/>
</dbReference>
<dbReference type="InterPro" id="IPR017911">
    <property type="entry name" value="MacB-like_ATP-bd"/>
</dbReference>
<dbReference type="PANTHER" id="PTHR24220">
    <property type="entry name" value="IMPORT ATP-BINDING PROTEIN"/>
    <property type="match status" value="1"/>
</dbReference>
<evidence type="ECO:0000256" key="2">
    <source>
        <dbReference type="ARBA" id="ARBA00022741"/>
    </source>
</evidence>
<evidence type="ECO:0000256" key="1">
    <source>
        <dbReference type="ARBA" id="ARBA00022448"/>
    </source>
</evidence>
<dbReference type="Proteomes" id="UP001056539">
    <property type="component" value="Chromosome"/>
</dbReference>
<dbReference type="FunFam" id="3.40.50.300:FF:000032">
    <property type="entry name" value="Export ABC transporter ATP-binding protein"/>
    <property type="match status" value="1"/>
</dbReference>
<dbReference type="InterPro" id="IPR003593">
    <property type="entry name" value="AAA+_ATPase"/>
</dbReference>
<comment type="similarity">
    <text evidence="4">Belongs to the ABC transporter superfamily. Macrolide exporter (TC 3.A.1.122) family.</text>
</comment>
<dbReference type="SUPFAM" id="SSF52540">
    <property type="entry name" value="P-loop containing nucleoside triphosphate hydrolases"/>
    <property type="match status" value="1"/>
</dbReference>
<dbReference type="EMBL" id="CP073355">
    <property type="protein sequence ID" value="URA09725.1"/>
    <property type="molecule type" value="Genomic_DNA"/>
</dbReference>
<sequence length="229" mass="25399">MPLIEIKEVTKDYPLGKTTVHALRGVSLTVEKGEFFSIVGPSGSGKTTLLNLIGCIDKPTSGDVIIDGQDVSSLNDKELTNMRLHKVGFIFQTFNLIPVLNVRENVEFPLLLMKDKSGLSRQEIKERVEKLIENVGLKDFITHKPAELSGGQRQRVAIARALVTNPAIVLADEPTANLDSETGEIILSIMRHLNETQQTTFIFSTHNPDVLKYAKRIVRLKDGKIIGEE</sequence>
<dbReference type="GO" id="GO:0005886">
    <property type="term" value="C:plasma membrane"/>
    <property type="evidence" value="ECO:0007669"/>
    <property type="project" value="TreeGrafter"/>
</dbReference>
<protein>
    <submittedName>
        <fullName evidence="6">ABC transporter ATP-binding protein</fullName>
    </submittedName>
</protein>
<keyword evidence="1" id="KW-0813">Transport</keyword>
<organism evidence="6 7">
    <name type="scientific">Thermospira aquatica</name>
    <dbReference type="NCBI Taxonomy" id="2828656"/>
    <lineage>
        <taxon>Bacteria</taxon>
        <taxon>Pseudomonadati</taxon>
        <taxon>Spirochaetota</taxon>
        <taxon>Spirochaetia</taxon>
        <taxon>Brevinematales</taxon>
        <taxon>Thermospiraceae</taxon>
        <taxon>Thermospira</taxon>
    </lineage>
</organism>
<dbReference type="GO" id="GO:0022857">
    <property type="term" value="F:transmembrane transporter activity"/>
    <property type="evidence" value="ECO:0007669"/>
    <property type="project" value="TreeGrafter"/>
</dbReference>
<dbReference type="GO" id="GO:0098796">
    <property type="term" value="C:membrane protein complex"/>
    <property type="evidence" value="ECO:0007669"/>
    <property type="project" value="UniProtKB-ARBA"/>
</dbReference>
<keyword evidence="2" id="KW-0547">Nucleotide-binding</keyword>
<evidence type="ECO:0000259" key="5">
    <source>
        <dbReference type="PROSITE" id="PS50893"/>
    </source>
</evidence>
<name>A0AAX3BBV3_9SPIR</name>
<evidence type="ECO:0000256" key="3">
    <source>
        <dbReference type="ARBA" id="ARBA00022840"/>
    </source>
</evidence>
<dbReference type="Gene3D" id="3.40.50.300">
    <property type="entry name" value="P-loop containing nucleotide triphosphate hydrolases"/>
    <property type="match status" value="1"/>
</dbReference>
<dbReference type="GO" id="GO:0005524">
    <property type="term" value="F:ATP binding"/>
    <property type="evidence" value="ECO:0007669"/>
    <property type="project" value="UniProtKB-KW"/>
</dbReference>
<keyword evidence="3 6" id="KW-0067">ATP-binding</keyword>
<feature type="domain" description="ABC transporter" evidence="5">
    <location>
        <begin position="4"/>
        <end position="229"/>
    </location>
</feature>
<dbReference type="AlphaFoldDB" id="A0AAX3BBV3"/>
<dbReference type="KEGG" id="taqu:KDW03_09580"/>
<dbReference type="PROSITE" id="PS50893">
    <property type="entry name" value="ABC_TRANSPORTER_2"/>
    <property type="match status" value="1"/>
</dbReference>
<dbReference type="GO" id="GO:0016887">
    <property type="term" value="F:ATP hydrolysis activity"/>
    <property type="evidence" value="ECO:0007669"/>
    <property type="project" value="InterPro"/>
</dbReference>
<gene>
    <name evidence="6" type="ORF">KDW03_09580</name>
</gene>
<dbReference type="RefSeq" id="WP_271434861.1">
    <property type="nucleotide sequence ID" value="NZ_CP073355.1"/>
</dbReference>
<accession>A0AAX3BBV3</accession>
<dbReference type="InterPro" id="IPR003439">
    <property type="entry name" value="ABC_transporter-like_ATP-bd"/>
</dbReference>
<dbReference type="InterPro" id="IPR027417">
    <property type="entry name" value="P-loop_NTPase"/>
</dbReference>
<dbReference type="PROSITE" id="PS00211">
    <property type="entry name" value="ABC_TRANSPORTER_1"/>
    <property type="match status" value="1"/>
</dbReference>
<evidence type="ECO:0000313" key="7">
    <source>
        <dbReference type="Proteomes" id="UP001056539"/>
    </source>
</evidence>
<dbReference type="InterPro" id="IPR017871">
    <property type="entry name" value="ABC_transporter-like_CS"/>
</dbReference>
<reference evidence="6" key="2">
    <citation type="submission" date="2022-06" db="EMBL/GenBank/DDBJ databases">
        <title>Thermospira aquatica gen. nov., sp. nov.</title>
        <authorList>
            <person name="Ben Ali Gam Z."/>
            <person name="Labat M."/>
        </authorList>
    </citation>
    <scope>NUCLEOTIDE SEQUENCE</scope>
    <source>
        <strain evidence="6">F1F22</strain>
    </source>
</reference>
<dbReference type="InterPro" id="IPR015854">
    <property type="entry name" value="ABC_transpr_LolD-like"/>
</dbReference>
<keyword evidence="7" id="KW-1185">Reference proteome</keyword>